<dbReference type="InterPro" id="IPR017293">
    <property type="entry name" value="N-acetylmuramoyl-L-ala_amidase"/>
</dbReference>
<dbReference type="Pfam" id="PF01520">
    <property type="entry name" value="Amidase_3"/>
    <property type="match status" value="1"/>
</dbReference>
<dbReference type="GO" id="GO:0030288">
    <property type="term" value="C:outer membrane-bounded periplasmic space"/>
    <property type="evidence" value="ECO:0007669"/>
    <property type="project" value="TreeGrafter"/>
</dbReference>
<name>A0A4D7CV15_9ENTE</name>
<dbReference type="Proteomes" id="UP000298615">
    <property type="component" value="Chromosome"/>
</dbReference>
<dbReference type="PANTHER" id="PTHR30404:SF7">
    <property type="entry name" value="CELL WALL AMIDASE LYTH-RELATED"/>
    <property type="match status" value="1"/>
</dbReference>
<keyword evidence="4" id="KW-1185">Reference proteome</keyword>
<organism evidence="3 4">
    <name type="scientific">Vagococcus zengguangii</name>
    <dbReference type="NCBI Taxonomy" id="2571750"/>
    <lineage>
        <taxon>Bacteria</taxon>
        <taxon>Bacillati</taxon>
        <taxon>Bacillota</taxon>
        <taxon>Bacilli</taxon>
        <taxon>Lactobacillales</taxon>
        <taxon>Enterococcaceae</taxon>
        <taxon>Vagococcus</taxon>
    </lineage>
</organism>
<dbReference type="PROSITE" id="PS51781">
    <property type="entry name" value="SH3B"/>
    <property type="match status" value="3"/>
</dbReference>
<dbReference type="KEGG" id="vao:FA707_08275"/>
<dbReference type="GO" id="GO:0071555">
    <property type="term" value="P:cell wall organization"/>
    <property type="evidence" value="ECO:0007669"/>
    <property type="project" value="UniProtKB-KW"/>
</dbReference>
<keyword evidence="2" id="KW-0961">Cell wall biogenesis/degradation</keyword>
<dbReference type="InterPro" id="IPR002508">
    <property type="entry name" value="MurNAc-LAA_cat"/>
</dbReference>
<dbReference type="Pfam" id="PF08239">
    <property type="entry name" value="SH3_3"/>
    <property type="match status" value="3"/>
</dbReference>
<dbReference type="GO" id="GO:0008745">
    <property type="term" value="F:N-acetylmuramoyl-L-alanine amidase activity"/>
    <property type="evidence" value="ECO:0007669"/>
    <property type="project" value="InterPro"/>
</dbReference>
<protein>
    <submittedName>
        <fullName evidence="3">N-acetylmuramoyl-L-alanine amidase</fullName>
    </submittedName>
</protein>
<dbReference type="SUPFAM" id="SSF53187">
    <property type="entry name" value="Zn-dependent exopeptidases"/>
    <property type="match status" value="1"/>
</dbReference>
<evidence type="ECO:0000313" key="3">
    <source>
        <dbReference type="EMBL" id="QCI86962.1"/>
    </source>
</evidence>
<dbReference type="EMBL" id="CP039712">
    <property type="protein sequence ID" value="QCI86962.1"/>
    <property type="molecule type" value="Genomic_DNA"/>
</dbReference>
<dbReference type="PANTHER" id="PTHR30404">
    <property type="entry name" value="N-ACETYLMURAMOYL-L-ALANINE AMIDASE"/>
    <property type="match status" value="1"/>
</dbReference>
<gene>
    <name evidence="3" type="ORF">FA707_08275</name>
</gene>
<dbReference type="Gene3D" id="2.30.30.40">
    <property type="entry name" value="SH3 Domains"/>
    <property type="match status" value="3"/>
</dbReference>
<accession>A0A4D7CV15</accession>
<evidence type="ECO:0000256" key="1">
    <source>
        <dbReference type="ARBA" id="ARBA00022801"/>
    </source>
</evidence>
<dbReference type="SMART" id="SM00287">
    <property type="entry name" value="SH3b"/>
    <property type="match status" value="3"/>
</dbReference>
<dbReference type="OrthoDB" id="9806267at2"/>
<dbReference type="CDD" id="cd02696">
    <property type="entry name" value="MurNAc-LAA"/>
    <property type="match status" value="1"/>
</dbReference>
<proteinExistence type="predicted"/>
<dbReference type="InterPro" id="IPR050695">
    <property type="entry name" value="N-acetylmuramoyl_amidase_3"/>
</dbReference>
<keyword evidence="1" id="KW-0378">Hydrolase</keyword>
<dbReference type="AlphaFoldDB" id="A0A4D7CV15"/>
<evidence type="ECO:0000313" key="4">
    <source>
        <dbReference type="Proteomes" id="UP000298615"/>
    </source>
</evidence>
<dbReference type="GO" id="GO:0009253">
    <property type="term" value="P:peptidoglycan catabolic process"/>
    <property type="evidence" value="ECO:0007669"/>
    <property type="project" value="InterPro"/>
</dbReference>
<dbReference type="SMART" id="SM00646">
    <property type="entry name" value="Ami_3"/>
    <property type="match status" value="1"/>
</dbReference>
<dbReference type="InterPro" id="IPR003646">
    <property type="entry name" value="SH3-like_bac-type"/>
</dbReference>
<evidence type="ECO:0000256" key="2">
    <source>
        <dbReference type="ARBA" id="ARBA00023316"/>
    </source>
</evidence>
<reference evidence="3 4" key="1">
    <citation type="submission" date="2019-04" db="EMBL/GenBank/DDBJ databases">
        <title>Vagococcus sp. nov., isolated from faeces of yaks (Bos grunniens).</title>
        <authorList>
            <person name="Ge Y."/>
        </authorList>
    </citation>
    <scope>NUCLEOTIDE SEQUENCE [LARGE SCALE GENOMIC DNA]</scope>
    <source>
        <strain evidence="3 4">MN-17</strain>
    </source>
</reference>
<sequence length="442" mass="48571">MWSLNSTEEIMLKKLIKKPAIKLLIIHLSVIALVILAFVTYKPKDLVTIESLALNVRLGPGLDYDITSQVKKGDEVEIIDKKDKWYQVVLPNNTKGWIASWLIAENSASTAITSIKATVNTDETNLRAKADIDSDVVTKVKKDTTVLITNEANGWSQVEVDGKSGWIFSDLLTITDTSKPDSSKDSQTSSIKTVYGRQDEVKIRQEASIDGAVLEIVNFGKPIEVVAEQNDWYQVKTSDGQTGYVANWVVSTAKQLSNSNVSSIAEATIMLDPGHGGSDVGSISPDETIYEKTITLATANYVKKELEALGANVMMTHNDDSFVPLAEIAAKSNRAKADAFISFHYDSTEGANTASGTKTYYYDEKNKILANIVNESLTNHLPLPNRGIDFGDYQVLRDNDRPALLLELGFMNNSTDLAEFSTKSYQKKVATAVAEALTTYFE</sequence>
<dbReference type="Gene3D" id="3.40.630.40">
    <property type="entry name" value="Zn-dependent exopeptidases"/>
    <property type="match status" value="1"/>
</dbReference>
<dbReference type="PIRSF" id="PIRSF037846">
    <property type="entry name" value="Autolysin_YrvJ_prd"/>
    <property type="match status" value="1"/>
</dbReference>